<sequence length="185" mass="20251">MYRTTAISAGSKQKQSSQMAPVSVRSVCTRLAEVSREHRVIHWLQTFIGGAHVACMFLVAPAPVNVDLSGHHDVIPKRARGMSHPSRHPVLGSARRLARWDGSIRMAQPHPTVSVEKIECSIIPPLPGCIFLIPTAKHCSSSRPSSLDILEVSFDCQRISLSSLLGPPLCDQTPQIGRDRFFATP</sequence>
<evidence type="ECO:0000313" key="3">
    <source>
        <dbReference type="Proteomes" id="UP000193411"/>
    </source>
</evidence>
<evidence type="ECO:0000256" key="1">
    <source>
        <dbReference type="SAM" id="MobiDB-lite"/>
    </source>
</evidence>
<reference evidence="2 3" key="1">
    <citation type="submission" date="2016-07" db="EMBL/GenBank/DDBJ databases">
        <title>Pervasive Adenine N6-methylation of Active Genes in Fungi.</title>
        <authorList>
            <consortium name="DOE Joint Genome Institute"/>
            <person name="Mondo S.J."/>
            <person name="Dannebaum R.O."/>
            <person name="Kuo R.C."/>
            <person name="Labutti K."/>
            <person name="Haridas S."/>
            <person name="Kuo A."/>
            <person name="Salamov A."/>
            <person name="Ahrendt S.R."/>
            <person name="Lipzen A."/>
            <person name="Sullivan W."/>
            <person name="Andreopoulos W.B."/>
            <person name="Clum A."/>
            <person name="Lindquist E."/>
            <person name="Daum C."/>
            <person name="Ramamoorthy G.K."/>
            <person name="Gryganskyi A."/>
            <person name="Culley D."/>
            <person name="Magnuson J.K."/>
            <person name="James T.Y."/>
            <person name="O'Malley M.A."/>
            <person name="Stajich J.E."/>
            <person name="Spatafora J.W."/>
            <person name="Visel A."/>
            <person name="Grigoriev I.V."/>
        </authorList>
    </citation>
    <scope>NUCLEOTIDE SEQUENCE [LARGE SCALE GENOMIC DNA]</scope>
    <source>
        <strain evidence="2 3">PL171</strain>
    </source>
</reference>
<gene>
    <name evidence="2" type="ORF">BCR44DRAFT_1323928</name>
</gene>
<organism evidence="2 3">
    <name type="scientific">Catenaria anguillulae PL171</name>
    <dbReference type="NCBI Taxonomy" id="765915"/>
    <lineage>
        <taxon>Eukaryota</taxon>
        <taxon>Fungi</taxon>
        <taxon>Fungi incertae sedis</taxon>
        <taxon>Blastocladiomycota</taxon>
        <taxon>Blastocladiomycetes</taxon>
        <taxon>Blastocladiales</taxon>
        <taxon>Catenariaceae</taxon>
        <taxon>Catenaria</taxon>
    </lineage>
</organism>
<accession>A0A1Y2HXD9</accession>
<dbReference type="AlphaFoldDB" id="A0A1Y2HXD9"/>
<keyword evidence="3" id="KW-1185">Reference proteome</keyword>
<proteinExistence type="predicted"/>
<dbReference type="EMBL" id="MCFL01000009">
    <property type="protein sequence ID" value="ORZ38411.1"/>
    <property type="molecule type" value="Genomic_DNA"/>
</dbReference>
<comment type="caution">
    <text evidence="2">The sequence shown here is derived from an EMBL/GenBank/DDBJ whole genome shotgun (WGS) entry which is preliminary data.</text>
</comment>
<feature type="region of interest" description="Disordered" evidence="1">
    <location>
        <begin position="1"/>
        <end position="20"/>
    </location>
</feature>
<dbReference type="Proteomes" id="UP000193411">
    <property type="component" value="Unassembled WGS sequence"/>
</dbReference>
<name>A0A1Y2HXD9_9FUNG</name>
<evidence type="ECO:0000313" key="2">
    <source>
        <dbReference type="EMBL" id="ORZ38411.1"/>
    </source>
</evidence>
<protein>
    <submittedName>
        <fullName evidence="2">Uncharacterized protein</fullName>
    </submittedName>
</protein>